<gene>
    <name evidence="7" type="ORF">DFQ27_002230</name>
</gene>
<dbReference type="EMBL" id="JAAAJB010001814">
    <property type="protein sequence ID" value="KAG0247316.1"/>
    <property type="molecule type" value="Genomic_DNA"/>
</dbReference>
<evidence type="ECO:0000256" key="3">
    <source>
        <dbReference type="ARBA" id="ARBA00022989"/>
    </source>
</evidence>
<sequence>MLNEAPHGLLAAVIVTALHFILVPVERTWTSFGAFYVVCLAYYVSGESLALFISTWTDSEYLAIVGGVSF</sequence>
<evidence type="ECO:0000256" key="2">
    <source>
        <dbReference type="ARBA" id="ARBA00022692"/>
    </source>
</evidence>
<feature type="transmembrane region" description="Helical" evidence="5">
    <location>
        <begin position="32"/>
        <end position="53"/>
    </location>
</feature>
<evidence type="ECO:0000256" key="1">
    <source>
        <dbReference type="ARBA" id="ARBA00004141"/>
    </source>
</evidence>
<dbReference type="Pfam" id="PF01061">
    <property type="entry name" value="ABC2_membrane"/>
    <property type="match status" value="1"/>
</dbReference>
<reference evidence="7" key="1">
    <citation type="journal article" date="2020" name="Fungal Divers.">
        <title>Resolving the Mortierellaceae phylogeny through synthesis of multi-gene phylogenetics and phylogenomics.</title>
        <authorList>
            <person name="Vandepol N."/>
            <person name="Liber J."/>
            <person name="Desiro A."/>
            <person name="Na H."/>
            <person name="Kennedy M."/>
            <person name="Barry K."/>
            <person name="Grigoriev I.V."/>
            <person name="Miller A.N."/>
            <person name="O'Donnell K."/>
            <person name="Stajich J.E."/>
            <person name="Bonito G."/>
        </authorList>
    </citation>
    <scope>NUCLEOTIDE SEQUENCE</scope>
    <source>
        <strain evidence="7">BC1065</strain>
    </source>
</reference>
<dbReference type="GO" id="GO:0016020">
    <property type="term" value="C:membrane"/>
    <property type="evidence" value="ECO:0007669"/>
    <property type="project" value="UniProtKB-SubCell"/>
</dbReference>
<keyword evidence="3 5" id="KW-1133">Transmembrane helix</keyword>
<comment type="caution">
    <text evidence="7">The sequence shown here is derived from an EMBL/GenBank/DDBJ whole genome shotgun (WGS) entry which is preliminary data.</text>
</comment>
<keyword evidence="4 5" id="KW-0472">Membrane</keyword>
<evidence type="ECO:0000256" key="5">
    <source>
        <dbReference type="SAM" id="Phobius"/>
    </source>
</evidence>
<evidence type="ECO:0000313" key="7">
    <source>
        <dbReference type="EMBL" id="KAG0247316.1"/>
    </source>
</evidence>
<evidence type="ECO:0000259" key="6">
    <source>
        <dbReference type="Pfam" id="PF01061"/>
    </source>
</evidence>
<dbReference type="AlphaFoldDB" id="A0A9P6TTX5"/>
<dbReference type="InterPro" id="IPR013525">
    <property type="entry name" value="ABC2_TM"/>
</dbReference>
<comment type="subcellular location">
    <subcellularLocation>
        <location evidence="1">Membrane</location>
        <topology evidence="1">Multi-pass membrane protein</topology>
    </subcellularLocation>
</comment>
<accession>A0A9P6TTX5</accession>
<feature type="non-terminal residue" evidence="7">
    <location>
        <position position="70"/>
    </location>
</feature>
<proteinExistence type="predicted"/>
<evidence type="ECO:0000256" key="4">
    <source>
        <dbReference type="ARBA" id="ARBA00023136"/>
    </source>
</evidence>
<protein>
    <recommendedName>
        <fullName evidence="6">ABC-2 type transporter transmembrane domain-containing protein</fullName>
    </recommendedName>
</protein>
<feature type="domain" description="ABC-2 type transporter transmembrane" evidence="6">
    <location>
        <begin position="2"/>
        <end position="67"/>
    </location>
</feature>
<dbReference type="GO" id="GO:0140359">
    <property type="term" value="F:ABC-type transporter activity"/>
    <property type="evidence" value="ECO:0007669"/>
    <property type="project" value="InterPro"/>
</dbReference>
<dbReference type="Proteomes" id="UP000807716">
    <property type="component" value="Unassembled WGS sequence"/>
</dbReference>
<keyword evidence="8" id="KW-1185">Reference proteome</keyword>
<evidence type="ECO:0000313" key="8">
    <source>
        <dbReference type="Proteomes" id="UP000807716"/>
    </source>
</evidence>
<name>A0A9P6TTX5_9FUNG</name>
<feature type="transmembrane region" description="Helical" evidence="5">
    <location>
        <begin position="6"/>
        <end position="25"/>
    </location>
</feature>
<organism evidence="7 8">
    <name type="scientific">Actinomortierella ambigua</name>
    <dbReference type="NCBI Taxonomy" id="1343610"/>
    <lineage>
        <taxon>Eukaryota</taxon>
        <taxon>Fungi</taxon>
        <taxon>Fungi incertae sedis</taxon>
        <taxon>Mucoromycota</taxon>
        <taxon>Mortierellomycotina</taxon>
        <taxon>Mortierellomycetes</taxon>
        <taxon>Mortierellales</taxon>
        <taxon>Mortierellaceae</taxon>
        <taxon>Actinomortierella</taxon>
    </lineage>
</organism>
<keyword evidence="2 5" id="KW-0812">Transmembrane</keyword>